<organism evidence="1">
    <name type="scientific">human gut metagenome</name>
    <dbReference type="NCBI Taxonomy" id="408170"/>
    <lineage>
        <taxon>unclassified sequences</taxon>
        <taxon>metagenomes</taxon>
        <taxon>organismal metagenomes</taxon>
    </lineage>
</organism>
<dbReference type="InterPro" id="IPR013328">
    <property type="entry name" value="6PGD_dom2"/>
</dbReference>
<gene>
    <name evidence="1" type="ORF">LEA_04620</name>
</gene>
<dbReference type="SUPFAM" id="SSF48179">
    <property type="entry name" value="6-phosphogluconate dehydrogenase C-terminal domain-like"/>
    <property type="match status" value="1"/>
</dbReference>
<protein>
    <submittedName>
        <fullName evidence="1">Altronate oxidoreductase</fullName>
    </submittedName>
</protein>
<evidence type="ECO:0000313" key="1">
    <source>
        <dbReference type="EMBL" id="EKC76604.1"/>
    </source>
</evidence>
<accession>K1U9I4</accession>
<proteinExistence type="predicted"/>
<sequence>MITYYKGGVRADGAEIVPNDAPEIMNLLKGLWATGCTQKVTEGVLAAESIWGENLNNIPGLTAAVKADLDSIQEKGMLETVKGIL</sequence>
<reference evidence="1" key="1">
    <citation type="journal article" date="2013" name="Environ. Microbiol.">
        <title>Microbiota from the distal guts of lean and obese adolescents exhibit partial functional redundancy besides clear differences in community structure.</title>
        <authorList>
            <person name="Ferrer M."/>
            <person name="Ruiz A."/>
            <person name="Lanza F."/>
            <person name="Haange S.B."/>
            <person name="Oberbach A."/>
            <person name="Till H."/>
            <person name="Bargiela R."/>
            <person name="Campoy C."/>
            <person name="Segura M.T."/>
            <person name="Richter M."/>
            <person name="von Bergen M."/>
            <person name="Seifert J."/>
            <person name="Suarez A."/>
        </authorList>
    </citation>
    <scope>NUCLEOTIDE SEQUENCE</scope>
</reference>
<comment type="caution">
    <text evidence="1">The sequence shown here is derived from an EMBL/GenBank/DDBJ whole genome shotgun (WGS) entry which is preliminary data.</text>
</comment>
<dbReference type="Gene3D" id="1.10.1040.10">
    <property type="entry name" value="N-(1-d-carboxylethyl)-l-norvaline Dehydrogenase, domain 2"/>
    <property type="match status" value="1"/>
</dbReference>
<name>K1U9I4_9ZZZZ</name>
<dbReference type="InterPro" id="IPR008927">
    <property type="entry name" value="6-PGluconate_DH-like_C_sf"/>
</dbReference>
<dbReference type="EMBL" id="AJWY01003027">
    <property type="protein sequence ID" value="EKC76604.1"/>
    <property type="molecule type" value="Genomic_DNA"/>
</dbReference>
<dbReference type="AlphaFoldDB" id="K1U9I4"/>